<evidence type="ECO:0000313" key="5">
    <source>
        <dbReference type="Proteomes" id="UP000006844"/>
    </source>
</evidence>
<evidence type="ECO:0000259" key="3">
    <source>
        <dbReference type="Pfam" id="PF00248"/>
    </source>
</evidence>
<evidence type="ECO:0000256" key="1">
    <source>
        <dbReference type="ARBA" id="ARBA00023002"/>
    </source>
</evidence>
<name>E8UYD9_TERSS</name>
<dbReference type="PANTHER" id="PTHR43625">
    <property type="entry name" value="AFLATOXIN B1 ALDEHYDE REDUCTASE"/>
    <property type="match status" value="1"/>
</dbReference>
<sequence length="307" mass="33657">MSMMNIDEFSIGGDLPVRRLGFGAMRLTGKGVWGPPEDVPAARAVLHRVIELGINFIDTADVYGPGDNERLIRDTLRPYPAELVIGTKGGMIRSGPATSEDHRSAVDNSESHLRQAIEGSLRDLGVECIDLYQLHRVDRKIPIEDTMGLLQRLQVEGKIRHIGLSDVSVDQIERARSSVEIATVQNEYNLGTRTHDGVVNYCTKHDIGFIPFYPLKIGKLIESEELKAIARREGVAPSGIALAWLFKRSPVIIAIPGTSSVDHLDQNETASSVYLSTDDVDTLNILSQSFGKGSLSLQTLPTIHPTL</sequence>
<reference evidence="4 5" key="1">
    <citation type="journal article" date="2012" name="Stand. Genomic Sci.">
        <title>Complete genome sequence of Terriglobus saanensis type strain SP1PR4(T), an Acidobacteria from tundra soil.</title>
        <authorList>
            <person name="Rawat S.R."/>
            <person name="Mannisto M.K."/>
            <person name="Starovoytov V."/>
            <person name="Goodwin L."/>
            <person name="Nolan M."/>
            <person name="Hauser L."/>
            <person name="Land M."/>
            <person name="Davenport K.W."/>
            <person name="Woyke T."/>
            <person name="Haggblom M.M."/>
        </authorList>
    </citation>
    <scope>NUCLEOTIDE SEQUENCE</scope>
    <source>
        <strain evidence="5">ATCC BAA-1853 / DSM 23119 / SP1PR4</strain>
    </source>
</reference>
<dbReference type="EMBL" id="CP002467">
    <property type="protein sequence ID" value="ADV82027.1"/>
    <property type="molecule type" value="Genomic_DNA"/>
</dbReference>
<gene>
    <name evidence="4" type="ordered locus">AciPR4_1201</name>
</gene>
<dbReference type="PANTHER" id="PTHR43625:SF40">
    <property type="entry name" value="ALDO-KETO REDUCTASE YAKC [NADP(+)]"/>
    <property type="match status" value="1"/>
</dbReference>
<dbReference type="HOGENOM" id="CLU_023205_2_1_0"/>
<dbReference type="Gene3D" id="3.20.20.100">
    <property type="entry name" value="NADP-dependent oxidoreductase domain"/>
    <property type="match status" value="1"/>
</dbReference>
<dbReference type="KEGG" id="tsa:AciPR4_1201"/>
<feature type="region of interest" description="Disordered" evidence="2">
    <location>
        <begin position="90"/>
        <end position="111"/>
    </location>
</feature>
<dbReference type="GO" id="GO:0005737">
    <property type="term" value="C:cytoplasm"/>
    <property type="evidence" value="ECO:0007669"/>
    <property type="project" value="TreeGrafter"/>
</dbReference>
<dbReference type="Pfam" id="PF00248">
    <property type="entry name" value="Aldo_ket_red"/>
    <property type="match status" value="1"/>
</dbReference>
<proteinExistence type="predicted"/>
<dbReference type="SUPFAM" id="SSF51430">
    <property type="entry name" value="NAD(P)-linked oxidoreductase"/>
    <property type="match status" value="1"/>
</dbReference>
<dbReference type="InterPro" id="IPR050791">
    <property type="entry name" value="Aldo-Keto_reductase"/>
</dbReference>
<evidence type="ECO:0000313" key="4">
    <source>
        <dbReference type="EMBL" id="ADV82027.1"/>
    </source>
</evidence>
<keyword evidence="5" id="KW-1185">Reference proteome</keyword>
<keyword evidence="1" id="KW-0560">Oxidoreductase</keyword>
<dbReference type="AlphaFoldDB" id="E8UYD9"/>
<dbReference type="CDD" id="cd19088">
    <property type="entry name" value="AKR_AKR13B1"/>
    <property type="match status" value="1"/>
</dbReference>
<dbReference type="eggNOG" id="COG0667">
    <property type="taxonomic scope" value="Bacteria"/>
</dbReference>
<protein>
    <submittedName>
        <fullName evidence="4">Aldo/keto reductase</fullName>
    </submittedName>
</protein>
<dbReference type="OrthoDB" id="9773828at2"/>
<dbReference type="InterPro" id="IPR023210">
    <property type="entry name" value="NADP_OxRdtase_dom"/>
</dbReference>
<dbReference type="PRINTS" id="PR00069">
    <property type="entry name" value="ALDKETRDTASE"/>
</dbReference>
<dbReference type="Proteomes" id="UP000006844">
    <property type="component" value="Chromosome"/>
</dbReference>
<dbReference type="InterPro" id="IPR020471">
    <property type="entry name" value="AKR"/>
</dbReference>
<accession>E8UYD9</accession>
<organism evidence="4 5">
    <name type="scientific">Terriglobus saanensis (strain ATCC BAA-1853 / DSM 23119 / SP1PR4)</name>
    <dbReference type="NCBI Taxonomy" id="401053"/>
    <lineage>
        <taxon>Bacteria</taxon>
        <taxon>Pseudomonadati</taxon>
        <taxon>Acidobacteriota</taxon>
        <taxon>Terriglobia</taxon>
        <taxon>Terriglobales</taxon>
        <taxon>Acidobacteriaceae</taxon>
        <taxon>Terriglobus</taxon>
    </lineage>
</organism>
<feature type="domain" description="NADP-dependent oxidoreductase" evidence="3">
    <location>
        <begin position="19"/>
        <end position="285"/>
    </location>
</feature>
<dbReference type="GO" id="GO:0016491">
    <property type="term" value="F:oxidoreductase activity"/>
    <property type="evidence" value="ECO:0007669"/>
    <property type="project" value="UniProtKB-KW"/>
</dbReference>
<feature type="compositionally biased region" description="Basic and acidic residues" evidence="2">
    <location>
        <begin position="99"/>
        <end position="111"/>
    </location>
</feature>
<dbReference type="InterPro" id="IPR036812">
    <property type="entry name" value="NAD(P)_OxRdtase_dom_sf"/>
</dbReference>
<dbReference type="RefSeq" id="WP_013567760.1">
    <property type="nucleotide sequence ID" value="NC_014963.1"/>
</dbReference>
<evidence type="ECO:0000256" key="2">
    <source>
        <dbReference type="SAM" id="MobiDB-lite"/>
    </source>
</evidence>